<dbReference type="Gene3D" id="1.25.40.10">
    <property type="entry name" value="Tetratricopeptide repeat domain"/>
    <property type="match status" value="1"/>
</dbReference>
<dbReference type="InterPro" id="IPR046960">
    <property type="entry name" value="PPR_At4g14850-like_plant"/>
</dbReference>
<dbReference type="EMBL" id="JAOPGA020000529">
    <property type="protein sequence ID" value="KAL0479308.1"/>
    <property type="molecule type" value="Genomic_DNA"/>
</dbReference>
<evidence type="ECO:0000256" key="1">
    <source>
        <dbReference type="PROSITE-ProRule" id="PRU00708"/>
    </source>
</evidence>
<accession>A0AAW2YQU4</accession>
<organism evidence="3 4">
    <name type="scientific">Acrasis kona</name>
    <dbReference type="NCBI Taxonomy" id="1008807"/>
    <lineage>
        <taxon>Eukaryota</taxon>
        <taxon>Discoba</taxon>
        <taxon>Heterolobosea</taxon>
        <taxon>Tetramitia</taxon>
        <taxon>Eutetramitia</taxon>
        <taxon>Acrasidae</taxon>
        <taxon>Acrasis</taxon>
    </lineage>
</organism>
<dbReference type="PROSITE" id="PS51375">
    <property type="entry name" value="PPR"/>
    <property type="match status" value="1"/>
</dbReference>
<sequence>MKTCMIDVLGRCGRVEDAEAYMHQHGLNHDQVCLSTVMGACRIHRNLNVAERVFSLMKKFTSSSSATHVAMLHIYAKHGEWDKRSALMSDMKELNIKRTPGVSYVEVDGIAHRFSVSDTSFEHHEQVYSFLRHLRERITDKLGYKPDLTCVTRYFESDHDKIQHLWEHSEKIALGYALMNTKPEDHIVITNNLRICEDCHHAMELISREYSGRMIQVRDANRFHHFKDGSCSCGNKY</sequence>
<dbReference type="InterPro" id="IPR011990">
    <property type="entry name" value="TPR-like_helical_dom_sf"/>
</dbReference>
<feature type="repeat" description="PPR" evidence="1">
    <location>
        <begin position="64"/>
        <end position="98"/>
    </location>
</feature>
<dbReference type="AlphaFoldDB" id="A0AAW2YQU4"/>
<dbReference type="GO" id="GO:0008270">
    <property type="term" value="F:zinc ion binding"/>
    <property type="evidence" value="ECO:0007669"/>
    <property type="project" value="InterPro"/>
</dbReference>
<proteinExistence type="predicted"/>
<dbReference type="Proteomes" id="UP001431209">
    <property type="component" value="Unassembled WGS sequence"/>
</dbReference>
<evidence type="ECO:0000313" key="3">
    <source>
        <dbReference type="EMBL" id="KAL0479308.1"/>
    </source>
</evidence>
<protein>
    <recommendedName>
        <fullName evidence="2">DYW domain-containing protein</fullName>
    </recommendedName>
</protein>
<evidence type="ECO:0000259" key="2">
    <source>
        <dbReference type="Pfam" id="PF14432"/>
    </source>
</evidence>
<dbReference type="InterPro" id="IPR032867">
    <property type="entry name" value="DYW_dom"/>
</dbReference>
<gene>
    <name evidence="3" type="ORF">AKO1_008111</name>
</gene>
<dbReference type="Pfam" id="PF14432">
    <property type="entry name" value="DYW_deaminase"/>
    <property type="match status" value="1"/>
</dbReference>
<dbReference type="InterPro" id="IPR046848">
    <property type="entry name" value="E_motif"/>
</dbReference>
<evidence type="ECO:0000313" key="4">
    <source>
        <dbReference type="Proteomes" id="UP001431209"/>
    </source>
</evidence>
<dbReference type="GO" id="GO:0003723">
    <property type="term" value="F:RNA binding"/>
    <property type="evidence" value="ECO:0007669"/>
    <property type="project" value="InterPro"/>
</dbReference>
<dbReference type="InterPro" id="IPR002885">
    <property type="entry name" value="PPR_rpt"/>
</dbReference>
<dbReference type="GO" id="GO:0009451">
    <property type="term" value="P:RNA modification"/>
    <property type="evidence" value="ECO:0007669"/>
    <property type="project" value="InterPro"/>
</dbReference>
<dbReference type="PANTHER" id="PTHR47926">
    <property type="entry name" value="PENTATRICOPEPTIDE REPEAT-CONTAINING PROTEIN"/>
    <property type="match status" value="1"/>
</dbReference>
<comment type="caution">
    <text evidence="3">The sequence shown here is derived from an EMBL/GenBank/DDBJ whole genome shotgun (WGS) entry which is preliminary data.</text>
</comment>
<feature type="domain" description="DYW" evidence="2">
    <location>
        <begin position="143"/>
        <end position="236"/>
    </location>
</feature>
<reference evidence="3 4" key="1">
    <citation type="submission" date="2024-03" db="EMBL/GenBank/DDBJ databases">
        <title>The Acrasis kona genome and developmental transcriptomes reveal deep origins of eukaryotic multicellular pathways.</title>
        <authorList>
            <person name="Sheikh S."/>
            <person name="Fu C.-J."/>
            <person name="Brown M.W."/>
            <person name="Baldauf S.L."/>
        </authorList>
    </citation>
    <scope>NUCLEOTIDE SEQUENCE [LARGE SCALE GENOMIC DNA]</scope>
    <source>
        <strain evidence="3 4">ATCC MYA-3509</strain>
    </source>
</reference>
<name>A0AAW2YQU4_9EUKA</name>
<dbReference type="Pfam" id="PF20431">
    <property type="entry name" value="E_motif"/>
    <property type="match status" value="1"/>
</dbReference>
<keyword evidence="4" id="KW-1185">Reference proteome</keyword>
<dbReference type="Pfam" id="PF01535">
    <property type="entry name" value="PPR"/>
    <property type="match status" value="1"/>
</dbReference>